<name>A0A5C3Q3N0_9AGAR</name>
<evidence type="ECO:0000313" key="1">
    <source>
        <dbReference type="EMBL" id="TFK95777.1"/>
    </source>
</evidence>
<keyword evidence="2" id="KW-1185">Reference proteome</keyword>
<proteinExistence type="predicted"/>
<protein>
    <submittedName>
        <fullName evidence="1">Uncharacterized protein</fullName>
    </submittedName>
</protein>
<reference evidence="1 2" key="1">
    <citation type="journal article" date="2019" name="Nat. Ecol. Evol.">
        <title>Megaphylogeny resolves global patterns of mushroom evolution.</title>
        <authorList>
            <person name="Varga T."/>
            <person name="Krizsan K."/>
            <person name="Foldi C."/>
            <person name="Dima B."/>
            <person name="Sanchez-Garcia M."/>
            <person name="Sanchez-Ramirez S."/>
            <person name="Szollosi G.J."/>
            <person name="Szarkandi J.G."/>
            <person name="Papp V."/>
            <person name="Albert L."/>
            <person name="Andreopoulos W."/>
            <person name="Angelini C."/>
            <person name="Antonin V."/>
            <person name="Barry K.W."/>
            <person name="Bougher N.L."/>
            <person name="Buchanan P."/>
            <person name="Buyck B."/>
            <person name="Bense V."/>
            <person name="Catcheside P."/>
            <person name="Chovatia M."/>
            <person name="Cooper J."/>
            <person name="Damon W."/>
            <person name="Desjardin D."/>
            <person name="Finy P."/>
            <person name="Geml J."/>
            <person name="Haridas S."/>
            <person name="Hughes K."/>
            <person name="Justo A."/>
            <person name="Karasinski D."/>
            <person name="Kautmanova I."/>
            <person name="Kiss B."/>
            <person name="Kocsube S."/>
            <person name="Kotiranta H."/>
            <person name="LaButti K.M."/>
            <person name="Lechner B.E."/>
            <person name="Liimatainen K."/>
            <person name="Lipzen A."/>
            <person name="Lukacs Z."/>
            <person name="Mihaltcheva S."/>
            <person name="Morgado L.N."/>
            <person name="Niskanen T."/>
            <person name="Noordeloos M.E."/>
            <person name="Ohm R.A."/>
            <person name="Ortiz-Santana B."/>
            <person name="Ovrebo C."/>
            <person name="Racz N."/>
            <person name="Riley R."/>
            <person name="Savchenko A."/>
            <person name="Shiryaev A."/>
            <person name="Soop K."/>
            <person name="Spirin V."/>
            <person name="Szebenyi C."/>
            <person name="Tomsovsky M."/>
            <person name="Tulloss R.E."/>
            <person name="Uehling J."/>
            <person name="Grigoriev I.V."/>
            <person name="Vagvolgyi C."/>
            <person name="Papp T."/>
            <person name="Martin F.M."/>
            <person name="Miettinen O."/>
            <person name="Hibbett D.S."/>
            <person name="Nagy L.G."/>
        </authorList>
    </citation>
    <scope>NUCLEOTIDE SEQUENCE [LARGE SCALE GENOMIC DNA]</scope>
    <source>
        <strain evidence="1 2">CBS 309.79</strain>
    </source>
</reference>
<dbReference type="EMBL" id="ML178874">
    <property type="protein sequence ID" value="TFK95777.1"/>
    <property type="molecule type" value="Genomic_DNA"/>
</dbReference>
<organism evidence="1 2">
    <name type="scientific">Pterulicium gracile</name>
    <dbReference type="NCBI Taxonomy" id="1884261"/>
    <lineage>
        <taxon>Eukaryota</taxon>
        <taxon>Fungi</taxon>
        <taxon>Dikarya</taxon>
        <taxon>Basidiomycota</taxon>
        <taxon>Agaricomycotina</taxon>
        <taxon>Agaricomycetes</taxon>
        <taxon>Agaricomycetidae</taxon>
        <taxon>Agaricales</taxon>
        <taxon>Pleurotineae</taxon>
        <taxon>Pterulaceae</taxon>
        <taxon>Pterulicium</taxon>
    </lineage>
</organism>
<evidence type="ECO:0000313" key="2">
    <source>
        <dbReference type="Proteomes" id="UP000305067"/>
    </source>
</evidence>
<dbReference type="AlphaFoldDB" id="A0A5C3Q3N0"/>
<accession>A0A5C3Q3N0</accession>
<dbReference type="Proteomes" id="UP000305067">
    <property type="component" value="Unassembled WGS sequence"/>
</dbReference>
<sequence>MIVWQMAAGILNFPRSSNSLRLTAAINGLIVALNSRGEDEVDLSYRTVAGQTWYSDYYSTAYIAALQGSELPRLYVVHLDIKTLRYVDPLTGDGRAYKMSGVATHETTSTGNQDNVAQWLEMRSLNSDLSSLTELRLGGHLMEIGKLLLWIASMPVRSDLRLIITTTPDYPRRPPQPGAKAEALLTLASEVVKCVSRLINASAILQEKVLLFNQHRSHLSNIGVLDAQQELLSLAPISLRIACLSPTFTDALFPVLGRVSVPNALSLRPTFRTTDQNALAQWRQCFKHNPQLETLELTVITRFQRTRLLEVIRLLAGLSKSRISRPTRRLWWVARSLWLGLKREGANARSGWYG</sequence>
<gene>
    <name evidence="1" type="ORF">BDV98DRAFT_640509</name>
</gene>